<dbReference type="InterPro" id="IPR014710">
    <property type="entry name" value="RmlC-like_jellyroll"/>
</dbReference>
<evidence type="ECO:0000313" key="3">
    <source>
        <dbReference type="Proteomes" id="UP000461409"/>
    </source>
</evidence>
<comment type="caution">
    <text evidence="2">The sequence shown here is derived from an EMBL/GenBank/DDBJ whole genome shotgun (WGS) entry which is preliminary data.</text>
</comment>
<dbReference type="EMBL" id="WUBR01000001">
    <property type="protein sequence ID" value="MWV27102.1"/>
    <property type="molecule type" value="Genomic_DNA"/>
</dbReference>
<dbReference type="RefSeq" id="WP_160484708.1">
    <property type="nucleotide sequence ID" value="NZ_WUBR01000001.1"/>
</dbReference>
<reference evidence="2 3" key="1">
    <citation type="submission" date="2019-12" db="EMBL/GenBank/DDBJ databases">
        <authorList>
            <person name="Lee S.D."/>
        </authorList>
    </citation>
    <scope>NUCLEOTIDE SEQUENCE [LARGE SCALE GENOMIC DNA]</scope>
    <source>
        <strain evidence="2 3">GH3-10</strain>
    </source>
</reference>
<evidence type="ECO:0000259" key="1">
    <source>
        <dbReference type="Pfam" id="PF12973"/>
    </source>
</evidence>
<reference evidence="2 3" key="2">
    <citation type="submission" date="2020-02" db="EMBL/GenBank/DDBJ databases">
        <title>Erythrobacter dongmakensis sp. nov., isolated from a tidal mudflat.</title>
        <authorList>
            <person name="Kim I.S."/>
        </authorList>
    </citation>
    <scope>NUCLEOTIDE SEQUENCE [LARGE SCALE GENOMIC DNA]</scope>
    <source>
        <strain evidence="2 3">GH3-10</strain>
    </source>
</reference>
<keyword evidence="3" id="KW-1185">Reference proteome</keyword>
<proteinExistence type="predicted"/>
<evidence type="ECO:0000313" key="2">
    <source>
        <dbReference type="EMBL" id="MWV27102.1"/>
    </source>
</evidence>
<organism evidence="2 3">
    <name type="scientific">Aurantiacibacter rhizosphaerae</name>
    <dbReference type="NCBI Taxonomy" id="2691582"/>
    <lineage>
        <taxon>Bacteria</taxon>
        <taxon>Pseudomonadati</taxon>
        <taxon>Pseudomonadota</taxon>
        <taxon>Alphaproteobacteria</taxon>
        <taxon>Sphingomonadales</taxon>
        <taxon>Erythrobacteraceae</taxon>
        <taxon>Aurantiacibacter</taxon>
    </lineage>
</organism>
<dbReference type="InterPro" id="IPR025979">
    <property type="entry name" value="ChrR-like_cupin_dom"/>
</dbReference>
<dbReference type="AlphaFoldDB" id="A0A844XBL3"/>
<gene>
    <name evidence="2" type="ORF">GRF63_04210</name>
</gene>
<accession>A0A844XBL3</accession>
<dbReference type="Pfam" id="PF12973">
    <property type="entry name" value="Cupin_7"/>
    <property type="match status" value="1"/>
</dbReference>
<dbReference type="Proteomes" id="UP000461409">
    <property type="component" value="Unassembled WGS sequence"/>
</dbReference>
<feature type="domain" description="ChrR-like cupin" evidence="1">
    <location>
        <begin position="18"/>
        <end position="113"/>
    </location>
</feature>
<dbReference type="InterPro" id="IPR011051">
    <property type="entry name" value="RmlC_Cupin_sf"/>
</dbReference>
<name>A0A844XBL3_9SPHN</name>
<dbReference type="SUPFAM" id="SSF51182">
    <property type="entry name" value="RmlC-like cupins"/>
    <property type="match status" value="1"/>
</dbReference>
<dbReference type="Gene3D" id="2.60.120.10">
    <property type="entry name" value="Jelly Rolls"/>
    <property type="match status" value="1"/>
</dbReference>
<protein>
    <recommendedName>
        <fullName evidence="1">ChrR-like cupin domain-containing protein</fullName>
    </recommendedName>
</protein>
<sequence length="162" mass="18458">MEIVTYADETDVPPVQQVSSEEIPWLPYQLIPNTFFRVLQVDEVNNIVILNFKMPPWTVTPVHGHHCTATAYTLEGEWFYDDLCFRQGDIAYETTVEVHQPITKDKGAVLLTTLMGGKGNDKLLEDHNPDGTKTLLRTRLFKACERITPEAYAELDFNSLTN</sequence>